<keyword evidence="3" id="KW-1185">Reference proteome</keyword>
<feature type="region of interest" description="Disordered" evidence="1">
    <location>
        <begin position="140"/>
        <end position="171"/>
    </location>
</feature>
<feature type="region of interest" description="Disordered" evidence="1">
    <location>
        <begin position="1"/>
        <end position="22"/>
    </location>
</feature>
<reference evidence="2" key="1">
    <citation type="submission" date="2020-04" db="EMBL/GenBank/DDBJ databases">
        <title>Genome Assembly and Annotation of Botryosphaeria dothidea sdau 11-99, a Latent Pathogen of Apple Fruit Ring Rot in China.</title>
        <authorList>
            <person name="Yu C."/>
            <person name="Diao Y."/>
            <person name="Lu Q."/>
            <person name="Zhao J."/>
            <person name="Cui S."/>
            <person name="Peng C."/>
            <person name="He B."/>
            <person name="Liu H."/>
        </authorList>
    </citation>
    <scope>NUCLEOTIDE SEQUENCE [LARGE SCALE GENOMIC DNA]</scope>
    <source>
        <strain evidence="2">Sdau11-99</strain>
    </source>
</reference>
<comment type="caution">
    <text evidence="2">The sequence shown here is derived from an EMBL/GenBank/DDBJ whole genome shotgun (WGS) entry which is preliminary data.</text>
</comment>
<evidence type="ECO:0000313" key="3">
    <source>
        <dbReference type="Proteomes" id="UP000572817"/>
    </source>
</evidence>
<dbReference type="OrthoDB" id="10251809at2759"/>
<name>A0A8H4IMQ8_9PEZI</name>
<feature type="compositionally biased region" description="Acidic residues" evidence="1">
    <location>
        <begin position="154"/>
        <end position="166"/>
    </location>
</feature>
<dbReference type="EMBL" id="WWBZ02000062">
    <property type="protein sequence ID" value="KAF4302843.1"/>
    <property type="molecule type" value="Genomic_DNA"/>
</dbReference>
<gene>
    <name evidence="2" type="ORF">GTA08_BOTSDO09102</name>
</gene>
<feature type="compositionally biased region" description="Low complexity" evidence="1">
    <location>
        <begin position="86"/>
        <end position="95"/>
    </location>
</feature>
<evidence type="ECO:0000313" key="2">
    <source>
        <dbReference type="EMBL" id="KAF4302843.1"/>
    </source>
</evidence>
<evidence type="ECO:0000256" key="1">
    <source>
        <dbReference type="SAM" id="MobiDB-lite"/>
    </source>
</evidence>
<accession>A0A8H4IMQ8</accession>
<feature type="compositionally biased region" description="Acidic residues" evidence="1">
    <location>
        <begin position="96"/>
        <end position="106"/>
    </location>
</feature>
<protein>
    <submittedName>
        <fullName evidence="2">Kelch repeat protein</fullName>
    </submittedName>
</protein>
<dbReference type="SUPFAM" id="SSF117281">
    <property type="entry name" value="Kelch motif"/>
    <property type="match status" value="1"/>
</dbReference>
<organism evidence="2 3">
    <name type="scientific">Botryosphaeria dothidea</name>
    <dbReference type="NCBI Taxonomy" id="55169"/>
    <lineage>
        <taxon>Eukaryota</taxon>
        <taxon>Fungi</taxon>
        <taxon>Dikarya</taxon>
        <taxon>Ascomycota</taxon>
        <taxon>Pezizomycotina</taxon>
        <taxon>Dothideomycetes</taxon>
        <taxon>Dothideomycetes incertae sedis</taxon>
        <taxon>Botryosphaeriales</taxon>
        <taxon>Botryosphaeriaceae</taxon>
        <taxon>Botryosphaeria</taxon>
    </lineage>
</organism>
<feature type="compositionally biased region" description="Basic and acidic residues" evidence="1">
    <location>
        <begin position="1"/>
        <end position="20"/>
    </location>
</feature>
<feature type="compositionally biased region" description="Basic and acidic residues" evidence="1">
    <location>
        <begin position="45"/>
        <end position="71"/>
    </location>
</feature>
<proteinExistence type="predicted"/>
<feature type="region of interest" description="Disordered" evidence="1">
    <location>
        <begin position="45"/>
        <end position="115"/>
    </location>
</feature>
<dbReference type="Proteomes" id="UP000572817">
    <property type="component" value="Unassembled WGS sequence"/>
</dbReference>
<dbReference type="AlphaFoldDB" id="A0A8H4IMQ8"/>
<feature type="compositionally biased region" description="Low complexity" evidence="1">
    <location>
        <begin position="141"/>
        <end position="153"/>
    </location>
</feature>
<sequence>MFVRDEGDGIFKPLRSHEQAPSRVPAYFEEYLSAAGLVVLASRRSERSCTNDEVKDNVEDETMKDMTKLFEEGWGDDDSSDGRLGEASSESSPSEFADDSTPDTGEDWTSGAETWSQASTELDDAIQDDNAVVMFKGYVDSSSSSSSSSSSESQEVEEMGGDESDNSSDRLGVTPFSRFLRGFMDDDSDGDDAYVDFSDEDDDLSDNSRAWAASFRKALRYHFEQKSWFTRKLRPSASFSRHVFIKCHFSPCGQYLHIAALEGRRKSPQASKHKPASSKKVDTEKFPLDLSLFVSTYRLSNRKTTRAPPTQIYRTKLSIDRVSSLTVGRLPFTITWTPTHLYFTRSAVVLNVHKIALFQPAAEDAAVLVPRGYIFLPYTARHREIRYFPDQSSGNGATILIGSETKAPTMSLTKAFEAATCQDVREGAFWEPKYVGVQGLEGSAALPIGFYLKDEQEFEGWVRSEDVMTVPEDKGVGRLDGKVERFDVEEDLAFVAAQGSYRRRAGHAAVLAGEELVITGGLVSYDDGYPWYENKTWMLDLSTSWTNKSVEPIQISRPPSYNMLLYETLWYYPDRGCVYAFGGEMSQDGNVRSTGHAFEAPEEFLWQLCAEDNSSSWSWTEILGDNSRNFPADIKRPIMGASAADGSTAYYIGGAVSKWTTKKIGSVSDLHSVPGILEFDFSSQTLTNSSNDGNYSAAKWTDSEHKMSFAGGMVFAPPFGTDGVFILVGGQSNDTGVPQHWWKDITIFDPATGSWYIQEATGAIPNTSDIWVNNWSANTYCYFGAQDNELETFDIFVFGAFTDSPDGDIYYMLSLPSFKWFASDVISLPRRKQQTCTVTKNSQMIMVGGLDPDQPSKTYDPQNWDASVDPWTEGIGVFDMSSLKYKDRYHANASSYVSPEIIQRYYYNNNNR</sequence>
<dbReference type="InterPro" id="IPR015915">
    <property type="entry name" value="Kelch-typ_b-propeller"/>
</dbReference>
<dbReference type="Gene3D" id="2.120.10.80">
    <property type="entry name" value="Kelch-type beta propeller"/>
    <property type="match status" value="1"/>
</dbReference>